<reference evidence="4" key="2">
    <citation type="submission" date="2020-04" db="EMBL/GenBank/DDBJ databases">
        <authorList>
            <consortium name="NCBI Genome Project"/>
        </authorList>
    </citation>
    <scope>NUCLEOTIDE SEQUENCE</scope>
    <source>
        <strain evidence="4">CBS 342.82</strain>
    </source>
</reference>
<dbReference type="PANTHER" id="PTHR43056">
    <property type="entry name" value="PEPTIDASE S9 PROLYL OLIGOPEPTIDASE"/>
    <property type="match status" value="1"/>
</dbReference>
<dbReference type="NCBIfam" id="TIGR00976">
    <property type="entry name" value="CocE_NonD"/>
    <property type="match status" value="2"/>
</dbReference>
<dbReference type="InterPro" id="IPR000383">
    <property type="entry name" value="Xaa-Pro-like_dom"/>
</dbReference>
<dbReference type="Pfam" id="PF08530">
    <property type="entry name" value="PepX_C"/>
    <property type="match status" value="1"/>
</dbReference>
<dbReference type="InterPro" id="IPR008979">
    <property type="entry name" value="Galactose-bd-like_sf"/>
</dbReference>
<accession>A0A6J3LTK3</accession>
<dbReference type="InterPro" id="IPR013736">
    <property type="entry name" value="Xaa-Pro_dipept_C"/>
</dbReference>
<name>A0A6J3LTK3_9PEZI</name>
<keyword evidence="1 4" id="KW-0378">Hydrolase</keyword>
<dbReference type="InterPro" id="IPR029058">
    <property type="entry name" value="AB_hydrolase_fold"/>
</dbReference>
<evidence type="ECO:0000313" key="4">
    <source>
        <dbReference type="RefSeq" id="XP_033456152.1"/>
    </source>
</evidence>
<evidence type="ECO:0000313" key="3">
    <source>
        <dbReference type="Proteomes" id="UP000504637"/>
    </source>
</evidence>
<dbReference type="SMART" id="SM00939">
    <property type="entry name" value="PepX_C"/>
    <property type="match status" value="1"/>
</dbReference>
<dbReference type="Gene3D" id="2.60.120.260">
    <property type="entry name" value="Galactose-binding domain-like"/>
    <property type="match status" value="1"/>
</dbReference>
<proteinExistence type="predicted"/>
<protein>
    <submittedName>
        <fullName evidence="4">Hydrolase CocE/NonD family protein</fullName>
    </submittedName>
</protein>
<dbReference type="Gene3D" id="3.40.50.1820">
    <property type="entry name" value="alpha/beta hydrolase"/>
    <property type="match status" value="1"/>
</dbReference>
<dbReference type="AlphaFoldDB" id="A0A6J3LTK3"/>
<dbReference type="InterPro" id="IPR050585">
    <property type="entry name" value="Xaa-Pro_dipeptidyl-ppase/CocE"/>
</dbReference>
<reference evidence="4" key="3">
    <citation type="submission" date="2025-08" db="UniProtKB">
        <authorList>
            <consortium name="RefSeq"/>
        </authorList>
    </citation>
    <scope>IDENTIFICATION</scope>
    <source>
        <strain evidence="4">CBS 342.82</strain>
    </source>
</reference>
<dbReference type="Proteomes" id="UP000504637">
    <property type="component" value="Unplaced"/>
</dbReference>
<sequence>MTSSTKFIHRLNLEVEYPQINPLAEQQPPAADLRTHTEFLAKGSVHQEGAFALPCDIIVDYDQPLIMRDGVTLYADVFRPDTKEQVPAILVYTPYCKREGWWNTNAHPVRFGVPASTLSGLQAFEAPDPGWWCGQDYAVVYVDAAGTSHSEGDQPFLGTELGERGYDAIEEIAKKAWCTGAIAMAGNSQLAMVQWTIAALRPPHLKAIAPWEGLIDLYRESSVRGGIPDGDFQEKAISCFLFGNTRSDSPALNAKRYPLMNAYWEDKRAPIEQIVIPAYFVASWTSPLHANGTVTAYRRVASKQKWMRVHNTQEWVDIADLDNARDLKRFFDRFLKGIENDWEATPPVRLSTLNPGGVDRVGRAESSWPLERQHLRKFHLDAAQNKLLPQPAKDASSIAYNSEDLRASIRFAIEVEREMEITGYITLRMCVEAESANDLDLFTALYKEDASGKRLHHITLSAPDKRKWVESMKEDGKLPATLSYTGPTGRLRVSHRALDEMLSTPDEPVMSHREEQLVAPGQIVPVDLTLWPTSMVVNAGERLVVEIGGHEVGPLSPKAVPLPGSFLSLATRNRGIHRIHTGGQYESWLKLPIIPN</sequence>
<keyword evidence="3" id="KW-1185">Reference proteome</keyword>
<feature type="domain" description="Xaa-Pro dipeptidyl-peptidase C-terminal" evidence="2">
    <location>
        <begin position="328"/>
        <end position="590"/>
    </location>
</feature>
<dbReference type="SUPFAM" id="SSF49785">
    <property type="entry name" value="Galactose-binding domain-like"/>
    <property type="match status" value="1"/>
</dbReference>
<dbReference type="OrthoDB" id="2578740at2759"/>
<dbReference type="Gene3D" id="1.10.3020.20">
    <property type="match status" value="1"/>
</dbReference>
<evidence type="ECO:0000259" key="2">
    <source>
        <dbReference type="SMART" id="SM00939"/>
    </source>
</evidence>
<dbReference type="PANTHER" id="PTHR43056:SF10">
    <property type="entry name" value="COCE_NOND FAMILY, PUTATIVE (AFU_ORTHOLOGUE AFUA_7G00600)-RELATED"/>
    <property type="match status" value="1"/>
</dbReference>
<evidence type="ECO:0000256" key="1">
    <source>
        <dbReference type="ARBA" id="ARBA00022801"/>
    </source>
</evidence>
<dbReference type="RefSeq" id="XP_033456152.1">
    <property type="nucleotide sequence ID" value="XM_033605756.1"/>
</dbReference>
<gene>
    <name evidence="4" type="ORF">K489DRAFT_384014</name>
</gene>
<dbReference type="SUPFAM" id="SSF53474">
    <property type="entry name" value="alpha/beta-Hydrolases"/>
    <property type="match status" value="1"/>
</dbReference>
<organism evidence="4">
    <name type="scientific">Dissoconium aciculare CBS 342.82</name>
    <dbReference type="NCBI Taxonomy" id="1314786"/>
    <lineage>
        <taxon>Eukaryota</taxon>
        <taxon>Fungi</taxon>
        <taxon>Dikarya</taxon>
        <taxon>Ascomycota</taxon>
        <taxon>Pezizomycotina</taxon>
        <taxon>Dothideomycetes</taxon>
        <taxon>Dothideomycetidae</taxon>
        <taxon>Mycosphaerellales</taxon>
        <taxon>Dissoconiaceae</taxon>
        <taxon>Dissoconium</taxon>
    </lineage>
</organism>
<dbReference type="Pfam" id="PF02129">
    <property type="entry name" value="Peptidase_S15"/>
    <property type="match status" value="1"/>
</dbReference>
<dbReference type="GeneID" id="54363556"/>
<dbReference type="GO" id="GO:0008239">
    <property type="term" value="F:dipeptidyl-peptidase activity"/>
    <property type="evidence" value="ECO:0007669"/>
    <property type="project" value="InterPro"/>
</dbReference>
<reference evidence="4" key="1">
    <citation type="submission" date="2020-01" db="EMBL/GenBank/DDBJ databases">
        <authorList>
            <consortium name="DOE Joint Genome Institute"/>
            <person name="Haridas S."/>
            <person name="Albert R."/>
            <person name="Binder M."/>
            <person name="Bloem J."/>
            <person name="Labutti K."/>
            <person name="Salamov A."/>
            <person name="Andreopoulos B."/>
            <person name="Baker S.E."/>
            <person name="Barry K."/>
            <person name="Bills G."/>
            <person name="Bluhm B.H."/>
            <person name="Cannon C."/>
            <person name="Castanera R."/>
            <person name="Culley D.E."/>
            <person name="Daum C."/>
            <person name="Ezra D."/>
            <person name="Gonzalez J.B."/>
            <person name="Henrissat B."/>
            <person name="Kuo A."/>
            <person name="Liang C."/>
            <person name="Lipzen A."/>
            <person name="Lutzoni F."/>
            <person name="Magnuson J."/>
            <person name="Mondo S."/>
            <person name="Nolan M."/>
            <person name="Ohm R."/>
            <person name="Pangilinan J."/>
            <person name="Park H.-J."/>
            <person name="Ramirez L."/>
            <person name="Alfaro M."/>
            <person name="Sun H."/>
            <person name="Tritt A."/>
            <person name="Yoshinaga Y."/>
            <person name="Zwiers L.-H."/>
            <person name="Turgeon B.G."/>
            <person name="Goodwin S.B."/>
            <person name="Spatafora J.W."/>
            <person name="Crous P.W."/>
            <person name="Grigoriev I.V."/>
        </authorList>
    </citation>
    <scope>NUCLEOTIDE SEQUENCE</scope>
    <source>
        <strain evidence="4">CBS 342.82</strain>
    </source>
</reference>
<dbReference type="InterPro" id="IPR005674">
    <property type="entry name" value="CocE/Ser_esterase"/>
</dbReference>